<keyword evidence="1" id="KW-0540">Nuclease</keyword>
<dbReference type="InterPro" id="IPR014720">
    <property type="entry name" value="dsRBD_dom"/>
</dbReference>
<dbReference type="Gene3D" id="1.10.1520.10">
    <property type="entry name" value="Ribonuclease III domain"/>
    <property type="match status" value="1"/>
</dbReference>
<evidence type="ECO:0000256" key="2">
    <source>
        <dbReference type="ARBA" id="ARBA00022759"/>
    </source>
</evidence>
<dbReference type="PANTHER" id="PTHR11207:SF0">
    <property type="entry name" value="RIBONUCLEASE 3"/>
    <property type="match status" value="1"/>
</dbReference>
<reference evidence="9" key="1">
    <citation type="submission" date="2014-08" db="EMBL/GenBank/DDBJ databases">
        <authorList>
            <person name="Sharma Rahul"/>
            <person name="Thines Marco"/>
        </authorList>
    </citation>
    <scope>NUCLEOTIDE SEQUENCE</scope>
</reference>
<dbReference type="SUPFAM" id="SSF54768">
    <property type="entry name" value="dsRNA-binding domain-like"/>
    <property type="match status" value="1"/>
</dbReference>
<dbReference type="InterPro" id="IPR036389">
    <property type="entry name" value="RNase_III_sf"/>
</dbReference>
<evidence type="ECO:0000256" key="5">
    <source>
        <dbReference type="PROSITE-ProRule" id="PRU00266"/>
    </source>
</evidence>
<dbReference type="Gene3D" id="3.30.160.20">
    <property type="match status" value="1"/>
</dbReference>
<dbReference type="SMART" id="SM00535">
    <property type="entry name" value="RIBOc"/>
    <property type="match status" value="1"/>
</dbReference>
<dbReference type="PROSITE" id="PS50142">
    <property type="entry name" value="RNASE_3_2"/>
    <property type="match status" value="1"/>
</dbReference>
<evidence type="ECO:0000259" key="7">
    <source>
        <dbReference type="PROSITE" id="PS50137"/>
    </source>
</evidence>
<name>A0A0F7SI37_PHARH</name>
<feature type="domain" description="DRBM" evidence="7">
    <location>
        <begin position="210"/>
        <end position="280"/>
    </location>
</feature>
<dbReference type="PROSITE" id="PS50137">
    <property type="entry name" value="DS_RBD"/>
    <property type="match status" value="1"/>
</dbReference>
<dbReference type="GO" id="GO:0004525">
    <property type="term" value="F:ribonuclease III activity"/>
    <property type="evidence" value="ECO:0007669"/>
    <property type="project" value="InterPro"/>
</dbReference>
<dbReference type="PROSITE" id="PS00517">
    <property type="entry name" value="RNASE_3_1"/>
    <property type="match status" value="1"/>
</dbReference>
<evidence type="ECO:0000313" key="9">
    <source>
        <dbReference type="EMBL" id="CDZ96934.1"/>
    </source>
</evidence>
<keyword evidence="3" id="KW-0378">Hydrolase</keyword>
<feature type="region of interest" description="Disordered" evidence="6">
    <location>
        <begin position="191"/>
        <end position="210"/>
    </location>
</feature>
<dbReference type="InterPro" id="IPR000999">
    <property type="entry name" value="RNase_III_dom"/>
</dbReference>
<keyword evidence="4 5" id="KW-0694">RNA-binding</keyword>
<dbReference type="GO" id="GO:0003723">
    <property type="term" value="F:RNA binding"/>
    <property type="evidence" value="ECO:0007669"/>
    <property type="project" value="UniProtKB-UniRule"/>
</dbReference>
<dbReference type="PANTHER" id="PTHR11207">
    <property type="entry name" value="RIBONUCLEASE III"/>
    <property type="match status" value="1"/>
</dbReference>
<evidence type="ECO:0000256" key="6">
    <source>
        <dbReference type="SAM" id="MobiDB-lite"/>
    </source>
</evidence>
<dbReference type="Pfam" id="PF00035">
    <property type="entry name" value="dsrm"/>
    <property type="match status" value="1"/>
</dbReference>
<dbReference type="Pfam" id="PF00636">
    <property type="entry name" value="Ribonuclease_3"/>
    <property type="match status" value="1"/>
</dbReference>
<evidence type="ECO:0000259" key="8">
    <source>
        <dbReference type="PROSITE" id="PS50142"/>
    </source>
</evidence>
<evidence type="ECO:0000256" key="4">
    <source>
        <dbReference type="ARBA" id="ARBA00022884"/>
    </source>
</evidence>
<dbReference type="GO" id="GO:0006369">
    <property type="term" value="P:termination of RNA polymerase II transcription"/>
    <property type="evidence" value="ECO:0007669"/>
    <property type="project" value="TreeGrafter"/>
</dbReference>
<evidence type="ECO:0000256" key="1">
    <source>
        <dbReference type="ARBA" id="ARBA00022722"/>
    </source>
</evidence>
<proteinExistence type="predicted"/>
<keyword evidence="2" id="KW-0255">Endonuclease</keyword>
<feature type="domain" description="RNase III" evidence="8">
    <location>
        <begin position="40"/>
        <end position="160"/>
    </location>
</feature>
<dbReference type="SUPFAM" id="SSF69065">
    <property type="entry name" value="RNase III domain-like"/>
    <property type="match status" value="1"/>
</dbReference>
<evidence type="ECO:0000256" key="3">
    <source>
        <dbReference type="ARBA" id="ARBA00022801"/>
    </source>
</evidence>
<dbReference type="AlphaFoldDB" id="A0A0F7SI37"/>
<dbReference type="GO" id="GO:0005654">
    <property type="term" value="C:nucleoplasm"/>
    <property type="evidence" value="ECO:0007669"/>
    <property type="project" value="TreeGrafter"/>
</dbReference>
<dbReference type="GO" id="GO:0034475">
    <property type="term" value="P:U4 snRNA 3'-end processing"/>
    <property type="evidence" value="ECO:0007669"/>
    <property type="project" value="TreeGrafter"/>
</dbReference>
<dbReference type="GO" id="GO:0006364">
    <property type="term" value="P:rRNA processing"/>
    <property type="evidence" value="ECO:0007669"/>
    <property type="project" value="TreeGrafter"/>
</dbReference>
<dbReference type="CDD" id="cd00593">
    <property type="entry name" value="RIBOc"/>
    <property type="match status" value="1"/>
</dbReference>
<dbReference type="EMBL" id="LN483167">
    <property type="protein sequence ID" value="CDZ96934.1"/>
    <property type="molecule type" value="Genomic_DNA"/>
</dbReference>
<sequence>MPLVLNLTSLELTQKKPFMDALRSISAESLPRLPTCSPALFDTARTHTSFYGYPKRPVEDEPEYSGTDYERLEFLGDGILSTAITIMIWDHYPHLRAGAMTLLKHSLVMNVPTLAYISNAYGLQKNLRAHGSQRDLSRPTHSVVADLFEAYVGAVYLESGEAFTQRWLSEVFLPLMKVSYGLLKEHEAQTAPKMSEAGGADEASGTSDPNYVSRLEEWKTKRKRTVEYQINEEMDRPRHAPMFRGTVWVGEELCGEAGESLTKKELKQRLAKIAYEKVSSAETLTG</sequence>
<accession>A0A0F7SI37</accession>
<protein>
    <submittedName>
        <fullName evidence="9">Ribonuclease iii</fullName>
    </submittedName>
</protein>
<dbReference type="EMBL" id="LN483271">
    <property type="protein sequence ID" value="CDZ97959.1"/>
    <property type="molecule type" value="Genomic_DNA"/>
</dbReference>
<organism evidence="9">
    <name type="scientific">Phaffia rhodozyma</name>
    <name type="common">Yeast</name>
    <name type="synonym">Xanthophyllomyces dendrorhous</name>
    <dbReference type="NCBI Taxonomy" id="264483"/>
    <lineage>
        <taxon>Eukaryota</taxon>
        <taxon>Fungi</taxon>
        <taxon>Dikarya</taxon>
        <taxon>Basidiomycota</taxon>
        <taxon>Agaricomycotina</taxon>
        <taxon>Tremellomycetes</taxon>
        <taxon>Cystofilobasidiales</taxon>
        <taxon>Mrakiaceae</taxon>
        <taxon>Phaffia</taxon>
    </lineage>
</organism>